<keyword evidence="3" id="KW-1185">Reference proteome</keyword>
<proteinExistence type="predicted"/>
<gene>
    <name evidence="2" type="ORF">SEPCBS57363_002364</name>
</gene>
<comment type="caution">
    <text evidence="2">The sequence shown here is derived from an EMBL/GenBank/DDBJ whole genome shotgun (WGS) entry which is preliminary data.</text>
</comment>
<feature type="chain" id="PRO_5045904104" evidence="1">
    <location>
        <begin position="22"/>
        <end position="157"/>
    </location>
</feature>
<evidence type="ECO:0000313" key="3">
    <source>
        <dbReference type="Proteomes" id="UP001642501"/>
    </source>
</evidence>
<evidence type="ECO:0000256" key="1">
    <source>
        <dbReference type="SAM" id="SignalP"/>
    </source>
</evidence>
<sequence>MKLSLTQLLMAIGLWSSYATASPVATSVDTKVTKRDAACSNPGEYMCGLIIAVAMLQFPFPGQVATLNRWVEIVNGNCDSILASDGTLTGDGNGFDSVYQTTYNTQLQLWADYVAMDDFRNVNFLYNNQDWHYQYECTQGDNGLDPAYSTLQCNFPC</sequence>
<organism evidence="2 3">
    <name type="scientific">Sporothrix epigloea</name>
    <dbReference type="NCBI Taxonomy" id="1892477"/>
    <lineage>
        <taxon>Eukaryota</taxon>
        <taxon>Fungi</taxon>
        <taxon>Dikarya</taxon>
        <taxon>Ascomycota</taxon>
        <taxon>Pezizomycotina</taxon>
        <taxon>Sordariomycetes</taxon>
        <taxon>Sordariomycetidae</taxon>
        <taxon>Ophiostomatales</taxon>
        <taxon>Ophiostomataceae</taxon>
        <taxon>Sporothrix</taxon>
    </lineage>
</organism>
<keyword evidence="1" id="KW-0732">Signal</keyword>
<dbReference type="EMBL" id="CAWUOM010000030">
    <property type="protein sequence ID" value="CAK7266971.1"/>
    <property type="molecule type" value="Genomic_DNA"/>
</dbReference>
<protein>
    <submittedName>
        <fullName evidence="2">Uncharacterized protein</fullName>
    </submittedName>
</protein>
<dbReference type="Proteomes" id="UP001642501">
    <property type="component" value="Unassembled WGS sequence"/>
</dbReference>
<evidence type="ECO:0000313" key="2">
    <source>
        <dbReference type="EMBL" id="CAK7266971.1"/>
    </source>
</evidence>
<reference evidence="2 3" key="1">
    <citation type="submission" date="2024-01" db="EMBL/GenBank/DDBJ databases">
        <authorList>
            <person name="Allen C."/>
            <person name="Tagirdzhanova G."/>
        </authorList>
    </citation>
    <scope>NUCLEOTIDE SEQUENCE [LARGE SCALE GENOMIC DNA]</scope>
    <source>
        <strain evidence="2 3">CBS 573.63</strain>
    </source>
</reference>
<accession>A0ABP0DJJ4</accession>
<name>A0ABP0DJJ4_9PEZI</name>
<feature type="signal peptide" evidence="1">
    <location>
        <begin position="1"/>
        <end position="21"/>
    </location>
</feature>